<organism evidence="1 2">
    <name type="scientific">Candidatus Onthenecus intestinigallinarum</name>
    <dbReference type="NCBI Taxonomy" id="2840875"/>
    <lineage>
        <taxon>Bacteria</taxon>
        <taxon>Bacillati</taxon>
        <taxon>Bacillota</taxon>
        <taxon>Clostridia</taxon>
        <taxon>Eubacteriales</taxon>
        <taxon>Candidatus Onthenecus</taxon>
    </lineage>
</organism>
<accession>A0A9D0ZA23</accession>
<proteinExistence type="predicted"/>
<gene>
    <name evidence="1" type="ORF">IAB73_05980</name>
</gene>
<protein>
    <submittedName>
        <fullName evidence="1">Uncharacterized protein</fullName>
    </submittedName>
</protein>
<evidence type="ECO:0000313" key="1">
    <source>
        <dbReference type="EMBL" id="HIQ71739.1"/>
    </source>
</evidence>
<reference evidence="1" key="1">
    <citation type="submission" date="2020-10" db="EMBL/GenBank/DDBJ databases">
        <authorList>
            <person name="Gilroy R."/>
        </authorList>
    </citation>
    <scope>NUCLEOTIDE SEQUENCE</scope>
    <source>
        <strain evidence="1">ChiSxjej2B14-6234</strain>
    </source>
</reference>
<dbReference type="AlphaFoldDB" id="A0A9D0ZA23"/>
<sequence>MIHASFDGGAREAVATDVFQYDTGQTLALSGLPGDMEAAAVEVHYGFDGDEQAETRTAHYDRRTALWLADVPDIYLRRACTVRAHVYAIRSQSQACTLYRASFTPIARPAPSTEVTPAQNDAWAELIIQVNAAIAGADAAASRATAAAAAIQESADAWETRLQAVEARVPGNMVQEIARMTLSVPAEGWTQGEAGMWEKKMTAEGTEADSQTQRVRYGVAGSQIGKVMLAGCRVDEDGTLTMICLTQPQAAFELDVSVEEVVLVDM</sequence>
<dbReference type="EMBL" id="DVFJ01000017">
    <property type="protein sequence ID" value="HIQ71739.1"/>
    <property type="molecule type" value="Genomic_DNA"/>
</dbReference>
<dbReference type="Proteomes" id="UP000886887">
    <property type="component" value="Unassembled WGS sequence"/>
</dbReference>
<comment type="caution">
    <text evidence="1">The sequence shown here is derived from an EMBL/GenBank/DDBJ whole genome shotgun (WGS) entry which is preliminary data.</text>
</comment>
<reference evidence="1" key="2">
    <citation type="journal article" date="2021" name="PeerJ">
        <title>Extensive microbial diversity within the chicken gut microbiome revealed by metagenomics and culture.</title>
        <authorList>
            <person name="Gilroy R."/>
            <person name="Ravi A."/>
            <person name="Getino M."/>
            <person name="Pursley I."/>
            <person name="Horton D.L."/>
            <person name="Alikhan N.F."/>
            <person name="Baker D."/>
            <person name="Gharbi K."/>
            <person name="Hall N."/>
            <person name="Watson M."/>
            <person name="Adriaenssens E.M."/>
            <person name="Foster-Nyarko E."/>
            <person name="Jarju S."/>
            <person name="Secka A."/>
            <person name="Antonio M."/>
            <person name="Oren A."/>
            <person name="Chaudhuri R.R."/>
            <person name="La Ragione R."/>
            <person name="Hildebrand F."/>
            <person name="Pallen M.J."/>
        </authorList>
    </citation>
    <scope>NUCLEOTIDE SEQUENCE</scope>
    <source>
        <strain evidence="1">ChiSxjej2B14-6234</strain>
    </source>
</reference>
<name>A0A9D0ZA23_9FIRM</name>
<evidence type="ECO:0000313" key="2">
    <source>
        <dbReference type="Proteomes" id="UP000886887"/>
    </source>
</evidence>